<dbReference type="RefSeq" id="WP_063250866.1">
    <property type="nucleotide sequence ID" value="NZ_CBDRLP010000052.1"/>
</dbReference>
<dbReference type="Pfam" id="PF01381">
    <property type="entry name" value="HTH_3"/>
    <property type="match status" value="1"/>
</dbReference>
<dbReference type="GO" id="GO:0003677">
    <property type="term" value="F:DNA binding"/>
    <property type="evidence" value="ECO:0007669"/>
    <property type="project" value="InterPro"/>
</dbReference>
<protein>
    <recommendedName>
        <fullName evidence="1">HTH cro/C1-type domain-containing protein</fullName>
    </recommendedName>
</protein>
<dbReference type="CDD" id="cd00093">
    <property type="entry name" value="HTH_XRE"/>
    <property type="match status" value="1"/>
</dbReference>
<accession>A0AB34XMU1</accession>
<organism evidence="2 3">
    <name type="scientific">Brevibacterium casei</name>
    <dbReference type="NCBI Taxonomy" id="33889"/>
    <lineage>
        <taxon>Bacteria</taxon>
        <taxon>Bacillati</taxon>
        <taxon>Actinomycetota</taxon>
        <taxon>Actinomycetes</taxon>
        <taxon>Micrococcales</taxon>
        <taxon>Brevibacteriaceae</taxon>
        <taxon>Brevibacterium</taxon>
    </lineage>
</organism>
<name>A0AB34XMU1_9MICO</name>
<dbReference type="PROSITE" id="PS50943">
    <property type="entry name" value="HTH_CROC1"/>
    <property type="match status" value="1"/>
</dbReference>
<evidence type="ECO:0000313" key="3">
    <source>
        <dbReference type="Proteomes" id="UP000076612"/>
    </source>
</evidence>
<dbReference type="AlphaFoldDB" id="A0AB34XMU1"/>
<evidence type="ECO:0000313" key="2">
    <source>
        <dbReference type="EMBL" id="KZE11314.1"/>
    </source>
</evidence>
<dbReference type="Gene3D" id="1.10.260.40">
    <property type="entry name" value="lambda repressor-like DNA-binding domains"/>
    <property type="match status" value="1"/>
</dbReference>
<dbReference type="Proteomes" id="UP000076612">
    <property type="component" value="Unassembled WGS sequence"/>
</dbReference>
<gene>
    <name evidence="2" type="ORF">AVW13_16600</name>
</gene>
<dbReference type="InterPro" id="IPR010982">
    <property type="entry name" value="Lambda_DNA-bd_dom_sf"/>
</dbReference>
<dbReference type="SMART" id="SM00530">
    <property type="entry name" value="HTH_XRE"/>
    <property type="match status" value="1"/>
</dbReference>
<dbReference type="InterPro" id="IPR001387">
    <property type="entry name" value="Cro/C1-type_HTH"/>
</dbReference>
<reference evidence="3" key="1">
    <citation type="submission" date="2016-01" db="EMBL/GenBank/DDBJ databases">
        <title>Draft genome of Chromobacterium sp. F49.</title>
        <authorList>
            <person name="Hong K.W."/>
        </authorList>
    </citation>
    <scope>NUCLEOTIDE SEQUENCE [LARGE SCALE GENOMIC DNA]</scope>
    <source>
        <strain evidence="3">M40</strain>
    </source>
</reference>
<sequence length="77" mass="8510">MDDTRSVSRRLVDIGGSIRRWRLMQTLKSEELAERAGISRSTLQKIERGEAGVSIRAVMSVMHASGNSTTLRAHSTP</sequence>
<dbReference type="EMBL" id="LQQR01000058">
    <property type="protein sequence ID" value="KZE11314.1"/>
    <property type="molecule type" value="Genomic_DNA"/>
</dbReference>
<proteinExistence type="predicted"/>
<comment type="caution">
    <text evidence="2">The sequence shown here is derived from an EMBL/GenBank/DDBJ whole genome shotgun (WGS) entry which is preliminary data.</text>
</comment>
<dbReference type="SUPFAM" id="SSF47413">
    <property type="entry name" value="lambda repressor-like DNA-binding domains"/>
    <property type="match status" value="1"/>
</dbReference>
<evidence type="ECO:0000259" key="1">
    <source>
        <dbReference type="PROSITE" id="PS50943"/>
    </source>
</evidence>
<feature type="domain" description="HTH cro/C1-type" evidence="1">
    <location>
        <begin position="18"/>
        <end position="72"/>
    </location>
</feature>